<keyword evidence="4" id="KW-1185">Reference proteome</keyword>
<gene>
    <name evidence="3" type="ORF">EC973_009573</name>
</gene>
<dbReference type="Proteomes" id="UP000605846">
    <property type="component" value="Unassembled WGS sequence"/>
</dbReference>
<feature type="region of interest" description="Disordered" evidence="2">
    <location>
        <begin position="1"/>
        <end position="21"/>
    </location>
</feature>
<evidence type="ECO:0000256" key="2">
    <source>
        <dbReference type="SAM" id="MobiDB-lite"/>
    </source>
</evidence>
<feature type="non-terminal residue" evidence="3">
    <location>
        <position position="116"/>
    </location>
</feature>
<comment type="caution">
    <text evidence="3">The sequence shown here is derived from an EMBL/GenBank/DDBJ whole genome shotgun (WGS) entry which is preliminary data.</text>
</comment>
<proteinExistence type="predicted"/>
<protein>
    <submittedName>
        <fullName evidence="3">Uncharacterized protein</fullName>
    </submittedName>
</protein>
<keyword evidence="1" id="KW-0175">Coiled coil</keyword>
<name>A0A8H7BF08_9FUNG</name>
<accession>A0A8H7BF08</accession>
<evidence type="ECO:0000256" key="1">
    <source>
        <dbReference type="SAM" id="Coils"/>
    </source>
</evidence>
<evidence type="ECO:0000313" key="3">
    <source>
        <dbReference type="EMBL" id="KAF7720383.1"/>
    </source>
</evidence>
<reference evidence="3" key="1">
    <citation type="submission" date="2020-01" db="EMBL/GenBank/DDBJ databases">
        <title>Genome Sequencing of Three Apophysomyces-Like Fungal Strains Confirms a Novel Fungal Genus in the Mucoromycota with divergent Burkholderia-like Endosymbiotic Bacteria.</title>
        <authorList>
            <person name="Stajich J.E."/>
            <person name="Macias A.M."/>
            <person name="Carter-House D."/>
            <person name="Lovett B."/>
            <person name="Kasson L.R."/>
            <person name="Berry K."/>
            <person name="Grigoriev I."/>
            <person name="Chang Y."/>
            <person name="Spatafora J."/>
            <person name="Kasson M.T."/>
        </authorList>
    </citation>
    <scope>NUCLEOTIDE SEQUENCE</scope>
    <source>
        <strain evidence="3">NRRL A-21654</strain>
    </source>
</reference>
<dbReference type="EMBL" id="JABAYA010000953">
    <property type="protein sequence ID" value="KAF7720383.1"/>
    <property type="molecule type" value="Genomic_DNA"/>
</dbReference>
<dbReference type="AlphaFoldDB" id="A0A8H7BF08"/>
<evidence type="ECO:0000313" key="4">
    <source>
        <dbReference type="Proteomes" id="UP000605846"/>
    </source>
</evidence>
<organism evidence="3 4">
    <name type="scientific">Apophysomyces ossiformis</name>
    <dbReference type="NCBI Taxonomy" id="679940"/>
    <lineage>
        <taxon>Eukaryota</taxon>
        <taxon>Fungi</taxon>
        <taxon>Fungi incertae sedis</taxon>
        <taxon>Mucoromycota</taxon>
        <taxon>Mucoromycotina</taxon>
        <taxon>Mucoromycetes</taxon>
        <taxon>Mucorales</taxon>
        <taxon>Mucorineae</taxon>
        <taxon>Mucoraceae</taxon>
        <taxon>Apophysomyces</taxon>
    </lineage>
</organism>
<feature type="compositionally biased region" description="Polar residues" evidence="2">
    <location>
        <begin position="1"/>
        <end position="16"/>
    </location>
</feature>
<feature type="coiled-coil region" evidence="1">
    <location>
        <begin position="88"/>
        <end position="115"/>
    </location>
</feature>
<sequence>MESNASITIESESTPKSPTPMKRTITEALNTNFSNSTLPVSNLKKTRLKFKLSKTIAVFQPPSITSVLTQPVVTDFGVMSLPKRNIMADNTNMAIANLTNEIVQLRADFAKEREQW</sequence>